<gene>
    <name evidence="2" type="ORF">EVAR_26594_1</name>
</gene>
<evidence type="ECO:0000313" key="3">
    <source>
        <dbReference type="Proteomes" id="UP000299102"/>
    </source>
</evidence>
<organism evidence="2 3">
    <name type="scientific">Eumeta variegata</name>
    <name type="common">Bagworm moth</name>
    <name type="synonym">Eumeta japonica</name>
    <dbReference type="NCBI Taxonomy" id="151549"/>
    <lineage>
        <taxon>Eukaryota</taxon>
        <taxon>Metazoa</taxon>
        <taxon>Ecdysozoa</taxon>
        <taxon>Arthropoda</taxon>
        <taxon>Hexapoda</taxon>
        <taxon>Insecta</taxon>
        <taxon>Pterygota</taxon>
        <taxon>Neoptera</taxon>
        <taxon>Endopterygota</taxon>
        <taxon>Lepidoptera</taxon>
        <taxon>Glossata</taxon>
        <taxon>Ditrysia</taxon>
        <taxon>Tineoidea</taxon>
        <taxon>Psychidae</taxon>
        <taxon>Oiketicinae</taxon>
        <taxon>Eumeta</taxon>
    </lineage>
</organism>
<feature type="region of interest" description="Disordered" evidence="1">
    <location>
        <begin position="50"/>
        <end position="119"/>
    </location>
</feature>
<sequence length="119" mass="13078">MDYFTYGITRHRLALDCTDTYLKEITCDRASSVSENKISLYREHVPPVLCKYGGAPTPAPRPAGGRDRGSAGPARNLHTVDDGNDVKPESISKAGSELASRSRRDYNKDRDEDGHNVIG</sequence>
<name>A0A4C1W6I8_EUMVA</name>
<dbReference type="AlphaFoldDB" id="A0A4C1W6I8"/>
<dbReference type="EMBL" id="BGZK01000477">
    <property type="protein sequence ID" value="GBP46149.1"/>
    <property type="molecule type" value="Genomic_DNA"/>
</dbReference>
<evidence type="ECO:0000313" key="2">
    <source>
        <dbReference type="EMBL" id="GBP46149.1"/>
    </source>
</evidence>
<reference evidence="2 3" key="1">
    <citation type="journal article" date="2019" name="Commun. Biol.">
        <title>The bagworm genome reveals a unique fibroin gene that provides high tensile strength.</title>
        <authorList>
            <person name="Kono N."/>
            <person name="Nakamura H."/>
            <person name="Ohtoshi R."/>
            <person name="Tomita M."/>
            <person name="Numata K."/>
            <person name="Arakawa K."/>
        </authorList>
    </citation>
    <scope>NUCLEOTIDE SEQUENCE [LARGE SCALE GENOMIC DNA]</scope>
</reference>
<feature type="compositionally biased region" description="Basic and acidic residues" evidence="1">
    <location>
        <begin position="78"/>
        <end position="90"/>
    </location>
</feature>
<dbReference type="Proteomes" id="UP000299102">
    <property type="component" value="Unassembled WGS sequence"/>
</dbReference>
<comment type="caution">
    <text evidence="2">The sequence shown here is derived from an EMBL/GenBank/DDBJ whole genome shotgun (WGS) entry which is preliminary data.</text>
</comment>
<keyword evidence="3" id="KW-1185">Reference proteome</keyword>
<evidence type="ECO:0000256" key="1">
    <source>
        <dbReference type="SAM" id="MobiDB-lite"/>
    </source>
</evidence>
<accession>A0A4C1W6I8</accession>
<feature type="compositionally biased region" description="Basic and acidic residues" evidence="1">
    <location>
        <begin position="100"/>
        <end position="119"/>
    </location>
</feature>
<proteinExistence type="predicted"/>
<protein>
    <submittedName>
        <fullName evidence="2">Uncharacterized protein</fullName>
    </submittedName>
</protein>